<dbReference type="InterPro" id="IPR050706">
    <property type="entry name" value="Cyclic-di-GMP_PDE-like"/>
</dbReference>
<comment type="caution">
    <text evidence="3">The sequence shown here is derived from an EMBL/GenBank/DDBJ whole genome shotgun (WGS) entry which is preliminary data.</text>
</comment>
<dbReference type="PROSITE" id="PS50042">
    <property type="entry name" value="CNMP_BINDING_3"/>
    <property type="match status" value="1"/>
</dbReference>
<dbReference type="Gene3D" id="3.20.20.450">
    <property type="entry name" value="EAL domain"/>
    <property type="match status" value="1"/>
</dbReference>
<dbReference type="EMBL" id="BOPV01000001">
    <property type="protein sequence ID" value="GIL38685.1"/>
    <property type="molecule type" value="Genomic_DNA"/>
</dbReference>
<name>A0A8S8XBJ6_9PROT</name>
<protein>
    <recommendedName>
        <fullName evidence="5">Cyclic nucleotide-binding protein</fullName>
    </recommendedName>
</protein>
<dbReference type="AlphaFoldDB" id="A0A8S8XBJ6"/>
<dbReference type="Proteomes" id="UP000681075">
    <property type="component" value="Unassembled WGS sequence"/>
</dbReference>
<dbReference type="SMART" id="SM00100">
    <property type="entry name" value="cNMP"/>
    <property type="match status" value="1"/>
</dbReference>
<dbReference type="CDD" id="cd01948">
    <property type="entry name" value="EAL"/>
    <property type="match status" value="1"/>
</dbReference>
<dbReference type="InterPro" id="IPR018490">
    <property type="entry name" value="cNMP-bd_dom_sf"/>
</dbReference>
<dbReference type="PROSITE" id="PS50883">
    <property type="entry name" value="EAL"/>
    <property type="match status" value="1"/>
</dbReference>
<dbReference type="PANTHER" id="PTHR33121">
    <property type="entry name" value="CYCLIC DI-GMP PHOSPHODIESTERASE PDEF"/>
    <property type="match status" value="1"/>
</dbReference>
<accession>A0A8S8XBJ6</accession>
<dbReference type="GO" id="GO:0071111">
    <property type="term" value="F:cyclic-guanylate-specific phosphodiesterase activity"/>
    <property type="evidence" value="ECO:0007669"/>
    <property type="project" value="InterPro"/>
</dbReference>
<dbReference type="SUPFAM" id="SSF141868">
    <property type="entry name" value="EAL domain-like"/>
    <property type="match status" value="1"/>
</dbReference>
<reference evidence="3" key="1">
    <citation type="submission" date="2021-02" db="EMBL/GenBank/DDBJ databases">
        <title>Genome sequence of Rhodospirillales sp. strain TMPK1 isolated from soil.</title>
        <authorList>
            <person name="Nakai R."/>
            <person name="Kusada H."/>
            <person name="Tamaki H."/>
        </authorList>
    </citation>
    <scope>NUCLEOTIDE SEQUENCE</scope>
    <source>
        <strain evidence="3">TMPK1</strain>
    </source>
</reference>
<dbReference type="RefSeq" id="WP_420241736.1">
    <property type="nucleotide sequence ID" value="NZ_BOPV01000001.1"/>
</dbReference>
<dbReference type="SMART" id="SM00052">
    <property type="entry name" value="EAL"/>
    <property type="match status" value="1"/>
</dbReference>
<evidence type="ECO:0000259" key="2">
    <source>
        <dbReference type="PROSITE" id="PS50883"/>
    </source>
</evidence>
<dbReference type="Pfam" id="PF00563">
    <property type="entry name" value="EAL"/>
    <property type="match status" value="1"/>
</dbReference>
<dbReference type="InterPro" id="IPR035919">
    <property type="entry name" value="EAL_sf"/>
</dbReference>
<dbReference type="PANTHER" id="PTHR33121:SF70">
    <property type="entry name" value="SIGNALING PROTEIN YKOW"/>
    <property type="match status" value="1"/>
</dbReference>
<evidence type="ECO:0008006" key="5">
    <source>
        <dbReference type="Google" id="ProtNLM"/>
    </source>
</evidence>
<dbReference type="Pfam" id="PF00027">
    <property type="entry name" value="cNMP_binding"/>
    <property type="match status" value="1"/>
</dbReference>
<evidence type="ECO:0000259" key="1">
    <source>
        <dbReference type="PROSITE" id="PS50042"/>
    </source>
</evidence>
<proteinExistence type="predicted"/>
<sequence length="393" mass="42391">MYRKSIAPGIVVFGEGAPADCAYIIERGSVEIAIERDGRLVVLAALGPGEIFGEAALIDDDLRPATATARTELDVLVVPRDAIGESLRASQPDIYSLVTSLLMRLQAVHDRRASPPVAGAMRDDVVRTLTIEGELRQGLDNDEFEPFFQPIVDLDTGEIAGFEALARWRKPDRGLIPPIEFIGVAEQTGLIREIDAVVLASAWKSLASAQEAVAGKKGRSTKPLFLSINIAAENFVDMQLVANVRKLLGTAGFDPSLLKLEITESGLINSPEIAYRVLTELRSLGVSIALDDFGTGYSSLSYLHRFPIDSLKIDRTFVNALASSDRSRAIVRTIVGLGQSMSLKVIAEGIEEESTADMLREMGLQYGQGYHYSMPVGRASMQQMLLGGGLGGS</sequence>
<evidence type="ECO:0000313" key="4">
    <source>
        <dbReference type="Proteomes" id="UP000681075"/>
    </source>
</evidence>
<dbReference type="InterPro" id="IPR014710">
    <property type="entry name" value="RmlC-like_jellyroll"/>
</dbReference>
<dbReference type="Gene3D" id="2.60.120.10">
    <property type="entry name" value="Jelly Rolls"/>
    <property type="match status" value="1"/>
</dbReference>
<gene>
    <name evidence="3" type="ORF">TMPK1_09220</name>
</gene>
<organism evidence="3 4">
    <name type="scientific">Roseiterribacter gracilis</name>
    <dbReference type="NCBI Taxonomy" id="2812848"/>
    <lineage>
        <taxon>Bacteria</taxon>
        <taxon>Pseudomonadati</taxon>
        <taxon>Pseudomonadota</taxon>
        <taxon>Alphaproteobacteria</taxon>
        <taxon>Rhodospirillales</taxon>
        <taxon>Roseiterribacteraceae</taxon>
        <taxon>Roseiterribacter</taxon>
    </lineage>
</organism>
<feature type="domain" description="EAL" evidence="2">
    <location>
        <begin position="128"/>
        <end position="389"/>
    </location>
</feature>
<keyword evidence="4" id="KW-1185">Reference proteome</keyword>
<dbReference type="SUPFAM" id="SSF51206">
    <property type="entry name" value="cAMP-binding domain-like"/>
    <property type="match status" value="1"/>
</dbReference>
<feature type="domain" description="Cyclic nucleotide-binding" evidence="1">
    <location>
        <begin position="1"/>
        <end position="104"/>
    </location>
</feature>
<dbReference type="InterPro" id="IPR000595">
    <property type="entry name" value="cNMP-bd_dom"/>
</dbReference>
<evidence type="ECO:0000313" key="3">
    <source>
        <dbReference type="EMBL" id="GIL38685.1"/>
    </source>
</evidence>
<dbReference type="InterPro" id="IPR001633">
    <property type="entry name" value="EAL_dom"/>
</dbReference>
<dbReference type="CDD" id="cd00038">
    <property type="entry name" value="CAP_ED"/>
    <property type="match status" value="1"/>
</dbReference>